<organism evidence="2 3">
    <name type="scientific">Cnuibacter physcomitrellae</name>
    <dbReference type="NCBI Taxonomy" id="1619308"/>
    <lineage>
        <taxon>Bacteria</taxon>
        <taxon>Bacillati</taxon>
        <taxon>Actinomycetota</taxon>
        <taxon>Actinomycetes</taxon>
        <taxon>Micrococcales</taxon>
        <taxon>Microbacteriaceae</taxon>
        <taxon>Cnuibacter</taxon>
    </lineage>
</organism>
<dbReference type="EMBL" id="CP020715">
    <property type="protein sequence ID" value="ARJ06092.1"/>
    <property type="molecule type" value="Genomic_DNA"/>
</dbReference>
<dbReference type="PANTHER" id="PTHR43214:SF43">
    <property type="entry name" value="TWO-COMPONENT RESPONSE REGULATOR"/>
    <property type="match status" value="1"/>
</dbReference>
<evidence type="ECO:0000313" key="2">
    <source>
        <dbReference type="EMBL" id="ARJ06092.1"/>
    </source>
</evidence>
<dbReference type="STRING" id="1619308.B5808_13325"/>
<dbReference type="InterPro" id="IPR000792">
    <property type="entry name" value="Tscrpt_reg_LuxR_C"/>
</dbReference>
<name>A0A1X9LNS3_9MICO</name>
<evidence type="ECO:0000256" key="1">
    <source>
        <dbReference type="ARBA" id="ARBA00023125"/>
    </source>
</evidence>
<dbReference type="Gene3D" id="3.40.50.2300">
    <property type="match status" value="1"/>
</dbReference>
<dbReference type="SUPFAM" id="SSF46894">
    <property type="entry name" value="C-terminal effector domain of the bipartite response regulators"/>
    <property type="match status" value="1"/>
</dbReference>
<gene>
    <name evidence="2" type="ORF">B5808_13325</name>
</gene>
<dbReference type="InterPro" id="IPR001789">
    <property type="entry name" value="Sig_transdc_resp-reg_receiver"/>
</dbReference>
<dbReference type="SUPFAM" id="SSF52172">
    <property type="entry name" value="CheY-like"/>
    <property type="match status" value="1"/>
</dbReference>
<dbReference type="GO" id="GO:0003677">
    <property type="term" value="F:DNA binding"/>
    <property type="evidence" value="ECO:0007669"/>
    <property type="project" value="UniProtKB-KW"/>
</dbReference>
<dbReference type="GO" id="GO:0000160">
    <property type="term" value="P:phosphorelay signal transduction system"/>
    <property type="evidence" value="ECO:0007669"/>
    <property type="project" value="InterPro"/>
</dbReference>
<dbReference type="KEGG" id="cphy:B5808_13325"/>
<dbReference type="InterPro" id="IPR016032">
    <property type="entry name" value="Sig_transdc_resp-reg_C-effctor"/>
</dbReference>
<dbReference type="PROSITE" id="PS50043">
    <property type="entry name" value="HTH_LUXR_2"/>
    <property type="match status" value="1"/>
</dbReference>
<dbReference type="SMART" id="SM00421">
    <property type="entry name" value="HTH_LUXR"/>
    <property type="match status" value="1"/>
</dbReference>
<keyword evidence="3" id="KW-1185">Reference proteome</keyword>
<dbReference type="RefSeq" id="WP_085020230.1">
    <property type="nucleotide sequence ID" value="NZ_BMHD01000001.1"/>
</dbReference>
<sequence length="216" mass="22559">MSGRGVRVVVVEDQPLYRQMLVGLLHAAPGIAVVGSAATAQDARTLDPHGFDVALVDLDLGDGDGFDVGSAFRAANPSVGIVILSAVDALHRMLQLDRRDAAGWSYLSKTSALSAGSLVASLQASHAGRTVIDPSLAAVREPRAGSPLESLTDRQREVLSLLASGMTNMAIAEQLGIASRSADNHVNAIYGALGLAATDQRNPRVQAALMFVEHSR</sequence>
<dbReference type="SMART" id="SM00448">
    <property type="entry name" value="REC"/>
    <property type="match status" value="1"/>
</dbReference>
<proteinExistence type="predicted"/>
<keyword evidence="1" id="KW-0238">DNA-binding</keyword>
<dbReference type="GO" id="GO:0006355">
    <property type="term" value="P:regulation of DNA-templated transcription"/>
    <property type="evidence" value="ECO:0007669"/>
    <property type="project" value="InterPro"/>
</dbReference>
<evidence type="ECO:0000313" key="3">
    <source>
        <dbReference type="Proteomes" id="UP000192775"/>
    </source>
</evidence>
<dbReference type="PRINTS" id="PR00038">
    <property type="entry name" value="HTHLUXR"/>
</dbReference>
<dbReference type="PANTHER" id="PTHR43214">
    <property type="entry name" value="TWO-COMPONENT RESPONSE REGULATOR"/>
    <property type="match status" value="1"/>
</dbReference>
<dbReference type="PROSITE" id="PS50110">
    <property type="entry name" value="RESPONSE_REGULATORY"/>
    <property type="match status" value="1"/>
</dbReference>
<dbReference type="InterPro" id="IPR039420">
    <property type="entry name" value="WalR-like"/>
</dbReference>
<dbReference type="InterPro" id="IPR011006">
    <property type="entry name" value="CheY-like_superfamily"/>
</dbReference>
<dbReference type="Pfam" id="PF00072">
    <property type="entry name" value="Response_reg"/>
    <property type="match status" value="1"/>
</dbReference>
<dbReference type="Proteomes" id="UP000192775">
    <property type="component" value="Chromosome"/>
</dbReference>
<protein>
    <submittedName>
        <fullName evidence="2">Uncharacterized protein</fullName>
    </submittedName>
</protein>
<dbReference type="CDD" id="cd06170">
    <property type="entry name" value="LuxR_C_like"/>
    <property type="match status" value="1"/>
</dbReference>
<reference evidence="2 3" key="1">
    <citation type="submission" date="2017-04" db="EMBL/GenBank/DDBJ databases">
        <authorList>
            <person name="Afonso C.L."/>
            <person name="Miller P.J."/>
            <person name="Scott M.A."/>
            <person name="Spackman E."/>
            <person name="Goraichik I."/>
            <person name="Dimitrov K.M."/>
            <person name="Suarez D.L."/>
            <person name="Swayne D.E."/>
        </authorList>
    </citation>
    <scope>NUCLEOTIDE SEQUENCE [LARGE SCALE GENOMIC DNA]</scope>
    <source>
        <strain evidence="3">XA(T)</strain>
    </source>
</reference>
<accession>A0A1X9LNS3</accession>
<dbReference type="AlphaFoldDB" id="A0A1X9LNS3"/>
<dbReference type="Pfam" id="PF00196">
    <property type="entry name" value="GerE"/>
    <property type="match status" value="1"/>
</dbReference>